<sequence length="264" mass="29740">MQILKNLLTLIGMFSILIIPFNLVAQSDLSKLKGEIWKITEIWEPEPMIIIPGNTNSEAPSDAIILFDGSNLDSWVHKTGEDAKWSVQDGYFTVKPGSGDILTKQSFGSCQLHVEWRSPSIIESEGQGRGNSGVYFMENTKLGDTGYEVQVLDSYNNRTYSNGQAASVYKQHIPLVNASKKPGEWQSFDIIFNAPMFNGDGRLVKHAYLTVFHNGVLVQNNVQIQGYVKFIGYPEYKAHPSKLPIKLQDHSNLVSYRNIWIREL</sequence>
<proteinExistence type="predicted"/>
<accession>A0A381QMA0</accession>
<dbReference type="AlphaFoldDB" id="A0A381QMA0"/>
<protein>
    <recommendedName>
        <fullName evidence="1">3-keto-alpha-glucoside-1,2-lyase/3-keto-2-hydroxy-glucal hydratase domain-containing protein</fullName>
    </recommendedName>
</protein>
<name>A0A381QMA0_9ZZZZ</name>
<organism evidence="2">
    <name type="scientific">marine metagenome</name>
    <dbReference type="NCBI Taxonomy" id="408172"/>
    <lineage>
        <taxon>unclassified sequences</taxon>
        <taxon>metagenomes</taxon>
        <taxon>ecological metagenomes</taxon>
    </lineage>
</organism>
<dbReference type="EMBL" id="UINC01001408">
    <property type="protein sequence ID" value="SUZ79988.1"/>
    <property type="molecule type" value="Genomic_DNA"/>
</dbReference>
<dbReference type="GO" id="GO:0016787">
    <property type="term" value="F:hydrolase activity"/>
    <property type="evidence" value="ECO:0007669"/>
    <property type="project" value="InterPro"/>
</dbReference>
<dbReference type="InterPro" id="IPR010496">
    <property type="entry name" value="AL/BT2_dom"/>
</dbReference>
<gene>
    <name evidence="2" type="ORF">METZ01_LOCUS32842</name>
</gene>
<feature type="domain" description="3-keto-alpha-glucoside-1,2-lyase/3-keto-2-hydroxy-glucal hydratase" evidence="1">
    <location>
        <begin position="63"/>
        <end position="262"/>
    </location>
</feature>
<reference evidence="2" key="1">
    <citation type="submission" date="2018-05" db="EMBL/GenBank/DDBJ databases">
        <authorList>
            <person name="Lanie J.A."/>
            <person name="Ng W.-L."/>
            <person name="Kazmierczak K.M."/>
            <person name="Andrzejewski T.M."/>
            <person name="Davidsen T.M."/>
            <person name="Wayne K.J."/>
            <person name="Tettelin H."/>
            <person name="Glass J.I."/>
            <person name="Rusch D."/>
            <person name="Podicherti R."/>
            <person name="Tsui H.-C.T."/>
            <person name="Winkler M.E."/>
        </authorList>
    </citation>
    <scope>NUCLEOTIDE SEQUENCE</scope>
</reference>
<evidence type="ECO:0000259" key="1">
    <source>
        <dbReference type="Pfam" id="PF06439"/>
    </source>
</evidence>
<evidence type="ECO:0000313" key="2">
    <source>
        <dbReference type="EMBL" id="SUZ79988.1"/>
    </source>
</evidence>
<dbReference type="Gene3D" id="2.60.120.560">
    <property type="entry name" value="Exo-inulinase, domain 1"/>
    <property type="match status" value="1"/>
</dbReference>
<dbReference type="Pfam" id="PF06439">
    <property type="entry name" value="3keto-disac_hyd"/>
    <property type="match status" value="1"/>
</dbReference>